<gene>
    <name evidence="3" type="ORF">GCM10009824_03970</name>
</gene>
<dbReference type="Proteomes" id="UP001500166">
    <property type="component" value="Unassembled WGS sequence"/>
</dbReference>
<dbReference type="PANTHER" id="PTHR35936">
    <property type="entry name" value="MEMBRANE-BOUND LYTIC MUREIN TRANSGLYCOSYLASE F"/>
    <property type="match status" value="1"/>
</dbReference>
<sequence>MSKLRRVMPALAVLSATGLILTGCESTSESDSQAGGEGGTITVCANSPYPPFEFERDGEVVGFDMALADEIAKDLGKEKEFIQANFETLESGAALDTDQCEMVISGMGITDERQASMDFSKPYFNDEIGLLTTKDSGITSFDSIGDASVGAQQATSGEKYAEEKGATIQQFEDVELMFQSLETGGVKAVSGNISTLGNRANENEDLEIVETVDTGENLGVAVKKGNTELLDSVNKTLDRLNEDGTMDKMREEWIGL</sequence>
<keyword evidence="1" id="KW-0732">Signal</keyword>
<dbReference type="RefSeq" id="WP_344223402.1">
    <property type="nucleotide sequence ID" value="NZ_BAAAQA010000003.1"/>
</dbReference>
<evidence type="ECO:0000259" key="2">
    <source>
        <dbReference type="SMART" id="SM00062"/>
    </source>
</evidence>
<keyword evidence="4" id="KW-1185">Reference proteome</keyword>
<dbReference type="CDD" id="cd13530">
    <property type="entry name" value="PBP2_peptides_like"/>
    <property type="match status" value="1"/>
</dbReference>
<dbReference type="SMART" id="SM00062">
    <property type="entry name" value="PBPb"/>
    <property type="match status" value="1"/>
</dbReference>
<protein>
    <submittedName>
        <fullName evidence="3">Basic amino acid ABC transporter substrate-binding protein</fullName>
    </submittedName>
</protein>
<comment type="caution">
    <text evidence="3">The sequence shown here is derived from an EMBL/GenBank/DDBJ whole genome shotgun (WGS) entry which is preliminary data.</text>
</comment>
<evidence type="ECO:0000256" key="1">
    <source>
        <dbReference type="ARBA" id="ARBA00022729"/>
    </source>
</evidence>
<dbReference type="InterPro" id="IPR001638">
    <property type="entry name" value="Solute-binding_3/MltF_N"/>
</dbReference>
<reference evidence="3 4" key="1">
    <citation type="journal article" date="2019" name="Int. J. Syst. Evol. Microbiol.">
        <title>The Global Catalogue of Microorganisms (GCM) 10K type strain sequencing project: providing services to taxonomists for standard genome sequencing and annotation.</title>
        <authorList>
            <consortium name="The Broad Institute Genomics Platform"/>
            <consortium name="The Broad Institute Genome Sequencing Center for Infectious Disease"/>
            <person name="Wu L."/>
            <person name="Ma J."/>
        </authorList>
    </citation>
    <scope>NUCLEOTIDE SEQUENCE [LARGE SCALE GENOMIC DNA]</scope>
    <source>
        <strain evidence="3 4">JCM 15914</strain>
    </source>
</reference>
<dbReference type="SUPFAM" id="SSF53850">
    <property type="entry name" value="Periplasmic binding protein-like II"/>
    <property type="match status" value="1"/>
</dbReference>
<organism evidence="3 4">
    <name type="scientific">Kocuria atrinae</name>
    <dbReference type="NCBI Taxonomy" id="592377"/>
    <lineage>
        <taxon>Bacteria</taxon>
        <taxon>Bacillati</taxon>
        <taxon>Actinomycetota</taxon>
        <taxon>Actinomycetes</taxon>
        <taxon>Micrococcales</taxon>
        <taxon>Micrococcaceae</taxon>
        <taxon>Kocuria</taxon>
    </lineage>
</organism>
<evidence type="ECO:0000313" key="3">
    <source>
        <dbReference type="EMBL" id="GAA2109806.1"/>
    </source>
</evidence>
<name>A0ABN2XEU4_9MICC</name>
<dbReference type="EMBL" id="BAAAQA010000003">
    <property type="protein sequence ID" value="GAA2109806.1"/>
    <property type="molecule type" value="Genomic_DNA"/>
</dbReference>
<dbReference type="Pfam" id="PF00497">
    <property type="entry name" value="SBP_bac_3"/>
    <property type="match status" value="1"/>
</dbReference>
<evidence type="ECO:0000313" key="4">
    <source>
        <dbReference type="Proteomes" id="UP001500166"/>
    </source>
</evidence>
<feature type="domain" description="Solute-binding protein family 3/N-terminal" evidence="2">
    <location>
        <begin position="40"/>
        <end position="256"/>
    </location>
</feature>
<proteinExistence type="predicted"/>
<dbReference type="Gene3D" id="3.40.190.10">
    <property type="entry name" value="Periplasmic binding protein-like II"/>
    <property type="match status" value="2"/>
</dbReference>
<accession>A0ABN2XEU4</accession>
<dbReference type="PANTHER" id="PTHR35936:SF17">
    <property type="entry name" value="ARGININE-BINDING EXTRACELLULAR PROTEIN ARTP"/>
    <property type="match status" value="1"/>
</dbReference>
<dbReference type="PROSITE" id="PS51257">
    <property type="entry name" value="PROKAR_LIPOPROTEIN"/>
    <property type="match status" value="1"/>
</dbReference>